<dbReference type="CDD" id="cd02440">
    <property type="entry name" value="AdoMet_MTases"/>
    <property type="match status" value="1"/>
</dbReference>
<dbReference type="InterPro" id="IPR025799">
    <property type="entry name" value="Arg_MeTrfase"/>
</dbReference>
<sequence>MEESASLGQFIPLHYHYNMLSDTHRLQGFQEAIHAMVRPGSRVLELGGGTGVLSFFAARKASKVWCVERNPELVREARRILSRNPGAERVEVIEADAFEYLPPEPVEVVICEMIHVGMLREKQVPVLSSFKQRYREKFHAPLPLFIPEAAIQAVQPVQQSFDFSGFHAPVPLFQHPYSMQSDTKGLGEPLPYQILSYREDLPGECTWKGEVTVTEAGLLNAFRFITKNILGVVPAENRTIDWFSQYLVVPLEEPLPVERGERVTVSFFYRPGDPLETLSGSLAVMKD</sequence>
<dbReference type="GO" id="GO:0032259">
    <property type="term" value="P:methylation"/>
    <property type="evidence" value="ECO:0007669"/>
    <property type="project" value="UniProtKB-KW"/>
</dbReference>
<dbReference type="Pfam" id="PF13649">
    <property type="entry name" value="Methyltransf_25"/>
    <property type="match status" value="1"/>
</dbReference>
<comment type="caution">
    <text evidence="2">The sequence shown here is derived from an EMBL/GenBank/DDBJ whole genome shotgun (WGS) entry which is preliminary data.</text>
</comment>
<keyword evidence="2" id="KW-0808">Transferase</keyword>
<dbReference type="PANTHER" id="PTHR11006">
    <property type="entry name" value="PROTEIN ARGININE N-METHYLTRANSFERASE"/>
    <property type="match status" value="1"/>
</dbReference>
<organism evidence="2 3">
    <name type="scientific">Candidatus Nitrobium versatile</name>
    <dbReference type="NCBI Taxonomy" id="2884831"/>
    <lineage>
        <taxon>Bacteria</taxon>
        <taxon>Pseudomonadati</taxon>
        <taxon>Nitrospirota</taxon>
        <taxon>Nitrospiria</taxon>
        <taxon>Nitrospirales</taxon>
        <taxon>Nitrospiraceae</taxon>
        <taxon>Candidatus Nitrobium</taxon>
    </lineage>
</organism>
<accession>A0A953M1S7</accession>
<proteinExistence type="predicted"/>
<evidence type="ECO:0000259" key="1">
    <source>
        <dbReference type="Pfam" id="PF13649"/>
    </source>
</evidence>
<dbReference type="GO" id="GO:0042054">
    <property type="term" value="F:histone methyltransferase activity"/>
    <property type="evidence" value="ECO:0007669"/>
    <property type="project" value="TreeGrafter"/>
</dbReference>
<dbReference type="SUPFAM" id="SSF53335">
    <property type="entry name" value="S-adenosyl-L-methionine-dependent methyltransferases"/>
    <property type="match status" value="1"/>
</dbReference>
<reference evidence="2" key="2">
    <citation type="submission" date="2021-08" db="EMBL/GenBank/DDBJ databases">
        <authorList>
            <person name="Dalcin Martins P."/>
        </authorList>
    </citation>
    <scope>NUCLEOTIDE SEQUENCE</scope>
    <source>
        <strain evidence="2">MAG_39</strain>
    </source>
</reference>
<dbReference type="GO" id="GO:0016274">
    <property type="term" value="F:protein-arginine N-methyltransferase activity"/>
    <property type="evidence" value="ECO:0007669"/>
    <property type="project" value="InterPro"/>
</dbReference>
<dbReference type="InterPro" id="IPR029063">
    <property type="entry name" value="SAM-dependent_MTases_sf"/>
</dbReference>
<dbReference type="Gene3D" id="3.40.50.150">
    <property type="entry name" value="Vaccinia Virus protein VP39"/>
    <property type="match status" value="1"/>
</dbReference>
<gene>
    <name evidence="2" type="ORF">K8I29_13285</name>
</gene>
<dbReference type="InterPro" id="IPR041698">
    <property type="entry name" value="Methyltransf_25"/>
</dbReference>
<reference evidence="2" key="1">
    <citation type="journal article" date="2021" name="bioRxiv">
        <title>Unraveling nitrogen, sulfur and carbon metabolic pathways and microbial community transcriptional responses to substrate deprivation and toxicity stresses in a bioreactor mimicking anoxic brackish coastal sediment conditions.</title>
        <authorList>
            <person name="Martins P.D."/>
            <person name="Echeveste M.J."/>
            <person name="Arshad A."/>
            <person name="Kurth J."/>
            <person name="Ouboter H."/>
            <person name="Jetten M.S.M."/>
            <person name="Welte C.U."/>
        </authorList>
    </citation>
    <scope>NUCLEOTIDE SEQUENCE</scope>
    <source>
        <strain evidence="2">MAG_39</strain>
    </source>
</reference>
<dbReference type="EMBL" id="JAIOIV010000106">
    <property type="protein sequence ID" value="MBZ0157170.1"/>
    <property type="molecule type" value="Genomic_DNA"/>
</dbReference>
<dbReference type="AlphaFoldDB" id="A0A953M1S7"/>
<evidence type="ECO:0000313" key="2">
    <source>
        <dbReference type="EMBL" id="MBZ0157170.1"/>
    </source>
</evidence>
<dbReference type="Proteomes" id="UP000705867">
    <property type="component" value="Unassembled WGS sequence"/>
</dbReference>
<name>A0A953M1S7_9BACT</name>
<dbReference type="PANTHER" id="PTHR11006:SF53">
    <property type="entry name" value="PROTEIN ARGININE N-METHYLTRANSFERASE 3"/>
    <property type="match status" value="1"/>
</dbReference>
<evidence type="ECO:0000313" key="3">
    <source>
        <dbReference type="Proteomes" id="UP000705867"/>
    </source>
</evidence>
<keyword evidence="2" id="KW-0489">Methyltransferase</keyword>
<feature type="domain" description="Methyltransferase" evidence="1">
    <location>
        <begin position="43"/>
        <end position="129"/>
    </location>
</feature>
<protein>
    <submittedName>
        <fullName evidence="2">Methyltransferase domain-containing protein</fullName>
    </submittedName>
</protein>